<dbReference type="PANTHER" id="PTHR21011:SF1">
    <property type="entry name" value="SMALL RIBOSOMAL SUBUNIT PROTEIN BS6M"/>
    <property type="match status" value="1"/>
</dbReference>
<dbReference type="InterPro" id="IPR035980">
    <property type="entry name" value="Ribosomal_bS6_sf"/>
</dbReference>
<dbReference type="GO" id="GO:0005840">
    <property type="term" value="C:ribosome"/>
    <property type="evidence" value="ECO:0007669"/>
    <property type="project" value="InterPro"/>
</dbReference>
<dbReference type="EMBL" id="UINC01001186">
    <property type="protein sequence ID" value="SUZ73683.1"/>
    <property type="molecule type" value="Genomic_DNA"/>
</dbReference>
<proteinExistence type="inferred from homology"/>
<dbReference type="GO" id="GO:0070181">
    <property type="term" value="F:small ribosomal subunit rRNA binding"/>
    <property type="evidence" value="ECO:0007669"/>
    <property type="project" value="TreeGrafter"/>
</dbReference>
<dbReference type="HAMAP" id="MF_00360">
    <property type="entry name" value="Ribosomal_bS6"/>
    <property type="match status" value="1"/>
</dbReference>
<comment type="similarity">
    <text evidence="1">Belongs to the bacterial ribosomal protein bS6 family.</text>
</comment>
<dbReference type="PANTHER" id="PTHR21011">
    <property type="entry name" value="MITOCHONDRIAL 28S RIBOSOMAL PROTEIN S6"/>
    <property type="match status" value="1"/>
</dbReference>
<sequence>MRYYETLYIAHPDYEDARLDELKNNVDERIRNHGAEIVNSYTWGKRRLAYEVNKFRYGTYMMLQYSVQEPFIDELNSWMELQEPILAYLTTRLDDAPVIREDSNGEASFDEKVVEVEKTMEAEG</sequence>
<dbReference type="AlphaFoldDB" id="A0A381Q7S4"/>
<dbReference type="InterPro" id="IPR014717">
    <property type="entry name" value="Transl_elong_EF1B/ribsomal_bS6"/>
</dbReference>
<organism evidence="2">
    <name type="scientific">marine metagenome</name>
    <dbReference type="NCBI Taxonomy" id="408172"/>
    <lineage>
        <taxon>unclassified sequences</taxon>
        <taxon>metagenomes</taxon>
        <taxon>ecological metagenomes</taxon>
    </lineage>
</organism>
<accession>A0A381Q7S4</accession>
<name>A0A381Q7S4_9ZZZZ</name>
<dbReference type="GO" id="GO:0003735">
    <property type="term" value="F:structural constituent of ribosome"/>
    <property type="evidence" value="ECO:0007669"/>
    <property type="project" value="InterPro"/>
</dbReference>
<dbReference type="InterPro" id="IPR000529">
    <property type="entry name" value="Ribosomal_bS6"/>
</dbReference>
<evidence type="ECO:0000313" key="2">
    <source>
        <dbReference type="EMBL" id="SUZ73683.1"/>
    </source>
</evidence>
<dbReference type="Pfam" id="PF01250">
    <property type="entry name" value="Ribosomal_S6"/>
    <property type="match status" value="1"/>
</dbReference>
<reference evidence="2" key="1">
    <citation type="submission" date="2018-05" db="EMBL/GenBank/DDBJ databases">
        <authorList>
            <person name="Lanie J.A."/>
            <person name="Ng W.-L."/>
            <person name="Kazmierczak K.M."/>
            <person name="Andrzejewski T.M."/>
            <person name="Davidsen T.M."/>
            <person name="Wayne K.J."/>
            <person name="Tettelin H."/>
            <person name="Glass J.I."/>
            <person name="Rusch D."/>
            <person name="Podicherti R."/>
            <person name="Tsui H.-C.T."/>
            <person name="Winkler M.E."/>
        </authorList>
    </citation>
    <scope>NUCLEOTIDE SEQUENCE</scope>
</reference>
<protein>
    <recommendedName>
        <fullName evidence="3">30S ribosomal protein S6</fullName>
    </recommendedName>
</protein>
<evidence type="ECO:0000256" key="1">
    <source>
        <dbReference type="ARBA" id="ARBA00009512"/>
    </source>
</evidence>
<evidence type="ECO:0008006" key="3">
    <source>
        <dbReference type="Google" id="ProtNLM"/>
    </source>
</evidence>
<dbReference type="InterPro" id="IPR020814">
    <property type="entry name" value="Ribosomal_S6_plastid/chlpt"/>
</dbReference>
<dbReference type="SUPFAM" id="SSF54995">
    <property type="entry name" value="Ribosomal protein S6"/>
    <property type="match status" value="1"/>
</dbReference>
<dbReference type="Gene3D" id="3.30.70.60">
    <property type="match status" value="1"/>
</dbReference>
<dbReference type="CDD" id="cd00473">
    <property type="entry name" value="bS6"/>
    <property type="match status" value="1"/>
</dbReference>
<dbReference type="NCBIfam" id="TIGR00166">
    <property type="entry name" value="S6"/>
    <property type="match status" value="1"/>
</dbReference>
<dbReference type="GO" id="GO:0005737">
    <property type="term" value="C:cytoplasm"/>
    <property type="evidence" value="ECO:0007669"/>
    <property type="project" value="UniProtKB-ARBA"/>
</dbReference>
<dbReference type="GO" id="GO:0006412">
    <property type="term" value="P:translation"/>
    <property type="evidence" value="ECO:0007669"/>
    <property type="project" value="InterPro"/>
</dbReference>
<gene>
    <name evidence="2" type="ORF">METZ01_LOCUS26537</name>
</gene>